<proteinExistence type="predicted"/>
<gene>
    <name evidence="1" type="ORF">CC85DRAFT_190112</name>
</gene>
<evidence type="ECO:0000313" key="1">
    <source>
        <dbReference type="EMBL" id="KLT44883.1"/>
    </source>
</evidence>
<dbReference type="GeneID" id="28980414"/>
<dbReference type="Proteomes" id="UP000053611">
    <property type="component" value="Unassembled WGS sequence"/>
</dbReference>
<name>A0A0J0XUW8_9TREE</name>
<organism evidence="1 2">
    <name type="scientific">Cutaneotrichosporon oleaginosum</name>
    <dbReference type="NCBI Taxonomy" id="879819"/>
    <lineage>
        <taxon>Eukaryota</taxon>
        <taxon>Fungi</taxon>
        <taxon>Dikarya</taxon>
        <taxon>Basidiomycota</taxon>
        <taxon>Agaricomycotina</taxon>
        <taxon>Tremellomycetes</taxon>
        <taxon>Trichosporonales</taxon>
        <taxon>Trichosporonaceae</taxon>
        <taxon>Cutaneotrichosporon</taxon>
    </lineage>
</organism>
<keyword evidence="2" id="KW-1185">Reference proteome</keyword>
<reference evidence="1 2" key="1">
    <citation type="submission" date="2015-03" db="EMBL/GenBank/DDBJ databases">
        <title>Genomics and transcriptomics of the oil-accumulating basidiomycete yeast T. oleaginosus allow insights into substrate utilization and the diverse evolutionary trajectories of mating systems in fungi.</title>
        <authorList>
            <consortium name="DOE Joint Genome Institute"/>
            <person name="Kourist R."/>
            <person name="Kracht O."/>
            <person name="Bracharz F."/>
            <person name="Lipzen A."/>
            <person name="Nolan M."/>
            <person name="Ohm R."/>
            <person name="Grigoriev I."/>
            <person name="Sun S."/>
            <person name="Heitman J."/>
            <person name="Bruck T."/>
            <person name="Nowrousian M."/>
        </authorList>
    </citation>
    <scope>NUCLEOTIDE SEQUENCE [LARGE SCALE GENOMIC DNA]</scope>
    <source>
        <strain evidence="1 2">IBC0246</strain>
    </source>
</reference>
<dbReference type="RefSeq" id="XP_018281374.1">
    <property type="nucleotide sequence ID" value="XM_018419811.1"/>
</dbReference>
<dbReference type="AlphaFoldDB" id="A0A0J0XUW8"/>
<evidence type="ECO:0000313" key="2">
    <source>
        <dbReference type="Proteomes" id="UP000053611"/>
    </source>
</evidence>
<accession>A0A0J0XUW8</accession>
<sequence>MHTRMVCGRVLPSRALTVRHLPGLGRWIMNPLDRILEVALVSREATCIMEIETFPRPSLLGCDEPMLQRRFTQSSGFVPPGHARPTAAAAICEASIEAQLHICAIRCFACP</sequence>
<dbReference type="EMBL" id="KQ087184">
    <property type="protein sequence ID" value="KLT44883.1"/>
    <property type="molecule type" value="Genomic_DNA"/>
</dbReference>
<protein>
    <submittedName>
        <fullName evidence="1">Uncharacterized protein</fullName>
    </submittedName>
</protein>